<proteinExistence type="predicted"/>
<evidence type="ECO:0000313" key="3">
    <source>
        <dbReference type="Proteomes" id="UP000789342"/>
    </source>
</evidence>
<name>A0A9N9J9U5_9GLOM</name>
<dbReference type="AlphaFoldDB" id="A0A9N9J9U5"/>
<gene>
    <name evidence="2" type="ORF">AMORRO_LOCUS16607</name>
</gene>
<reference evidence="2" key="1">
    <citation type="submission" date="2021-06" db="EMBL/GenBank/DDBJ databases">
        <authorList>
            <person name="Kallberg Y."/>
            <person name="Tangrot J."/>
            <person name="Rosling A."/>
        </authorList>
    </citation>
    <scope>NUCLEOTIDE SEQUENCE</scope>
    <source>
        <strain evidence="2">CL551</strain>
    </source>
</reference>
<feature type="region of interest" description="Disordered" evidence="1">
    <location>
        <begin position="211"/>
        <end position="231"/>
    </location>
</feature>
<protein>
    <submittedName>
        <fullName evidence="2">15400_t:CDS:1</fullName>
    </submittedName>
</protein>
<comment type="caution">
    <text evidence="2">The sequence shown here is derived from an EMBL/GenBank/DDBJ whole genome shotgun (WGS) entry which is preliminary data.</text>
</comment>
<feature type="non-terminal residue" evidence="2">
    <location>
        <position position="246"/>
    </location>
</feature>
<sequence>YIYTGAVDIKGYDIKDIICLMVEAKKLILPDLIDYIRKYLTDHQEFVANHYFSIHEFNIRNSEEFNELEELCDAFILRYSVAILNSPEFLNISHEELLRLYKKIFSNCTPLNDFNPISGISFSSDIVMWSRLLEWVFVHLNISSSETSDEDYNEIMQLVKPVLPYINFRRIDSRDFLEKISPFKKILENEFYIKILEFHIFSEFIRQESELQPEHETKNEPNEKYFGGNFGQPTVLAKAASQDKDL</sequence>
<feature type="compositionally biased region" description="Basic and acidic residues" evidence="1">
    <location>
        <begin position="211"/>
        <end position="223"/>
    </location>
</feature>
<accession>A0A9N9J9U5</accession>
<dbReference type="EMBL" id="CAJVPV010046759">
    <property type="protein sequence ID" value="CAG8771379.1"/>
    <property type="molecule type" value="Genomic_DNA"/>
</dbReference>
<keyword evidence="3" id="KW-1185">Reference proteome</keyword>
<organism evidence="2 3">
    <name type="scientific">Acaulospora morrowiae</name>
    <dbReference type="NCBI Taxonomy" id="94023"/>
    <lineage>
        <taxon>Eukaryota</taxon>
        <taxon>Fungi</taxon>
        <taxon>Fungi incertae sedis</taxon>
        <taxon>Mucoromycota</taxon>
        <taxon>Glomeromycotina</taxon>
        <taxon>Glomeromycetes</taxon>
        <taxon>Diversisporales</taxon>
        <taxon>Acaulosporaceae</taxon>
        <taxon>Acaulospora</taxon>
    </lineage>
</organism>
<dbReference type="CDD" id="cd14733">
    <property type="entry name" value="BACK"/>
    <property type="match status" value="1"/>
</dbReference>
<evidence type="ECO:0000313" key="2">
    <source>
        <dbReference type="EMBL" id="CAG8771379.1"/>
    </source>
</evidence>
<evidence type="ECO:0000256" key="1">
    <source>
        <dbReference type="SAM" id="MobiDB-lite"/>
    </source>
</evidence>
<dbReference type="Proteomes" id="UP000789342">
    <property type="component" value="Unassembled WGS sequence"/>
</dbReference>